<gene>
    <name evidence="9" type="ORF">H0185_08845</name>
</gene>
<keyword evidence="6 8" id="KW-1133">Transmembrane helix</keyword>
<feature type="transmembrane region" description="Helical" evidence="8">
    <location>
        <begin position="219"/>
        <end position="239"/>
    </location>
</feature>
<feature type="transmembrane region" description="Helical" evidence="8">
    <location>
        <begin position="40"/>
        <end position="62"/>
    </location>
</feature>
<proteinExistence type="inferred from homology"/>
<dbReference type="PANTHER" id="PTHR34975">
    <property type="entry name" value="SPORE GERMINATION PROTEIN A2"/>
    <property type="match status" value="1"/>
</dbReference>
<feature type="transmembrane region" description="Helical" evidence="8">
    <location>
        <begin position="305"/>
        <end position="323"/>
    </location>
</feature>
<evidence type="ECO:0000256" key="5">
    <source>
        <dbReference type="ARBA" id="ARBA00022692"/>
    </source>
</evidence>
<evidence type="ECO:0000313" key="10">
    <source>
        <dbReference type="Proteomes" id="UP000769780"/>
    </source>
</evidence>
<evidence type="ECO:0000256" key="6">
    <source>
        <dbReference type="ARBA" id="ARBA00022989"/>
    </source>
</evidence>
<feature type="transmembrane region" description="Helical" evidence="8">
    <location>
        <begin position="82"/>
        <end position="101"/>
    </location>
</feature>
<dbReference type="PANTHER" id="PTHR34975:SF2">
    <property type="entry name" value="SPORE GERMINATION PROTEIN A2"/>
    <property type="match status" value="1"/>
</dbReference>
<sequence>MKQTEGKIGIREYVAIILLAVGTKLSDDTPTLFFSSAKNAAWISMLLTGILTLIPLFFLIKVFSVHRDKNLHDLNLHLFGKVMGNILSFGMLIFGFAALVLDSATYVNIISTIYFTKTPSIAIYVILMIVCGYGAKRGIEHIGSAAWITLFYLKTTLAFALIIAFTKGNAKFLFPIWGPGTSEIVKTAASKISIFADFYFIGIIAPFVSTFKEFKKGTFIAFVIVLIEITLALIIYVMLFDFTSIEVISYPFHELILYISIGFLNNVESMFLPFWLISAFIRFAFYLYMVLILFGGIFRIKEYEFLVPVMVILVIFLGITPKNATFTVPFLREQLLMILSPIFFILPSLMWLIAKVRGDFKNEVKKDM</sequence>
<evidence type="ECO:0000256" key="3">
    <source>
        <dbReference type="ARBA" id="ARBA00022448"/>
    </source>
</evidence>
<feature type="transmembrane region" description="Helical" evidence="8">
    <location>
        <begin position="274"/>
        <end position="298"/>
    </location>
</feature>
<keyword evidence="10" id="KW-1185">Reference proteome</keyword>
<evidence type="ECO:0000256" key="4">
    <source>
        <dbReference type="ARBA" id="ARBA00022544"/>
    </source>
</evidence>
<evidence type="ECO:0000313" key="9">
    <source>
        <dbReference type="EMBL" id="MBY0096914.1"/>
    </source>
</evidence>
<feature type="transmembrane region" description="Helical" evidence="8">
    <location>
        <begin position="335"/>
        <end position="354"/>
    </location>
</feature>
<keyword evidence="5 8" id="KW-0812">Transmembrane</keyword>
<protein>
    <submittedName>
        <fullName evidence="9">Endospore germination permease</fullName>
    </submittedName>
</protein>
<dbReference type="EMBL" id="JACWFH010000009">
    <property type="protein sequence ID" value="MBY0096914.1"/>
    <property type="molecule type" value="Genomic_DNA"/>
</dbReference>
<comment type="subcellular location">
    <subcellularLocation>
        <location evidence="1">Membrane</location>
        <topology evidence="1">Multi-pass membrane protein</topology>
    </subcellularLocation>
</comment>
<dbReference type="Proteomes" id="UP000769780">
    <property type="component" value="Unassembled WGS sequence"/>
</dbReference>
<dbReference type="NCBIfam" id="TIGR00912">
    <property type="entry name" value="2A0309"/>
    <property type="match status" value="1"/>
</dbReference>
<dbReference type="Pfam" id="PF03845">
    <property type="entry name" value="Spore_permease"/>
    <property type="match status" value="1"/>
</dbReference>
<evidence type="ECO:0000256" key="2">
    <source>
        <dbReference type="ARBA" id="ARBA00007998"/>
    </source>
</evidence>
<feature type="transmembrane region" description="Helical" evidence="8">
    <location>
        <begin position="113"/>
        <end position="135"/>
    </location>
</feature>
<feature type="transmembrane region" description="Helical" evidence="8">
    <location>
        <begin position="147"/>
        <end position="168"/>
    </location>
</feature>
<dbReference type="RefSeq" id="WP_221873142.1">
    <property type="nucleotide sequence ID" value="NZ_JACWFH010000009.1"/>
</dbReference>
<comment type="caution">
    <text evidence="9">The sequence shown here is derived from an EMBL/GenBank/DDBJ whole genome shotgun (WGS) entry which is preliminary data.</text>
</comment>
<evidence type="ECO:0000256" key="7">
    <source>
        <dbReference type="ARBA" id="ARBA00023136"/>
    </source>
</evidence>
<evidence type="ECO:0000256" key="1">
    <source>
        <dbReference type="ARBA" id="ARBA00004141"/>
    </source>
</evidence>
<comment type="similarity">
    <text evidence="2">Belongs to the amino acid-polyamine-organocation (APC) superfamily. Spore germination protein (SGP) (TC 2.A.3.9) family.</text>
</comment>
<keyword evidence="4" id="KW-0309">Germination</keyword>
<name>A0ABS7K3X7_9BACI</name>
<organism evidence="9 10">
    <name type="scientific">Mesobacillus maritimus</name>
    <dbReference type="NCBI Taxonomy" id="1643336"/>
    <lineage>
        <taxon>Bacteria</taxon>
        <taxon>Bacillati</taxon>
        <taxon>Bacillota</taxon>
        <taxon>Bacilli</taxon>
        <taxon>Bacillales</taxon>
        <taxon>Bacillaceae</taxon>
        <taxon>Mesobacillus</taxon>
    </lineage>
</organism>
<reference evidence="9 10" key="1">
    <citation type="submission" date="2020-07" db="EMBL/GenBank/DDBJ databases">
        <title>Fungal Genomes of the International Space Station.</title>
        <authorList>
            <person name="Seuylemezian A."/>
            <person name="Singh N.K."/>
            <person name="Wood J."/>
            <person name="Venkateswaran K."/>
        </authorList>
    </citation>
    <scope>NUCLEOTIDE SEQUENCE [LARGE SCALE GENOMIC DNA]</scope>
    <source>
        <strain evidence="9 10">PL-B2</strain>
    </source>
</reference>
<dbReference type="InterPro" id="IPR004761">
    <property type="entry name" value="Spore_GerAB"/>
</dbReference>
<keyword evidence="3" id="KW-0813">Transport</keyword>
<keyword evidence="7 8" id="KW-0472">Membrane</keyword>
<feature type="transmembrane region" description="Helical" evidence="8">
    <location>
        <begin position="188"/>
        <end position="207"/>
    </location>
</feature>
<accession>A0ABS7K3X7</accession>
<evidence type="ECO:0000256" key="8">
    <source>
        <dbReference type="SAM" id="Phobius"/>
    </source>
</evidence>